<dbReference type="BioCyc" id="PAER208963:G1G74-5075-MONOMER"/>
<dbReference type="EMBL" id="CP000438">
    <property type="protein sequence ID" value="ABJ13917.1"/>
    <property type="molecule type" value="Genomic_DNA"/>
</dbReference>
<dbReference type="HOGENOM" id="CLU_1336552_0_0_6"/>
<dbReference type="Proteomes" id="UP000000653">
    <property type="component" value="Chromosome"/>
</dbReference>
<proteinExistence type="predicted"/>
<accession>A0A0H2ZHB6</accession>
<dbReference type="RefSeq" id="WP_003141537.1">
    <property type="nucleotide sequence ID" value="NC_008463.1"/>
</dbReference>
<evidence type="ECO:0000313" key="1">
    <source>
        <dbReference type="EMBL" id="ABJ13917.1"/>
    </source>
</evidence>
<organism evidence="1 2">
    <name type="scientific">Pseudomonas aeruginosa (strain UCBPP-PA14)</name>
    <dbReference type="NCBI Taxonomy" id="208963"/>
    <lineage>
        <taxon>Bacteria</taxon>
        <taxon>Pseudomonadati</taxon>
        <taxon>Pseudomonadota</taxon>
        <taxon>Gammaproteobacteria</taxon>
        <taxon>Pseudomonadales</taxon>
        <taxon>Pseudomonadaceae</taxon>
        <taxon>Pseudomonas</taxon>
    </lineage>
</organism>
<evidence type="ECO:0000313" key="2">
    <source>
        <dbReference type="Proteomes" id="UP000000653"/>
    </source>
</evidence>
<dbReference type="KEGG" id="pau:PA14_60090"/>
<gene>
    <name evidence="1" type="ordered locus">PA14_60090</name>
</gene>
<sequence length="171" mass="18575">MSSPTSVVALVLSLLSIAATKPVERLFDAQRAELQISITGGDYKAAQLMLTNNGSKPATLVSFEITSKATTNTKTWFLVSNTDGEILEPGKTYKIRASTDESIPKIVEAERRTILKSQYALADNCELTAKYIEATGQKVVRVQPFMCDTPPEKGGLPPGKPGIPIWYLGQE</sequence>
<protein>
    <submittedName>
        <fullName evidence="1">Uncharacterized protein</fullName>
    </submittedName>
</protein>
<dbReference type="AlphaFoldDB" id="A0A0H2ZHB6"/>
<reference evidence="1 2" key="1">
    <citation type="journal article" date="2006" name="Genome Biol.">
        <title>Genomic analysis reveals that Pseudomonas aeruginosa virulence is combinatorial.</title>
        <authorList>
            <person name="Lee D.G."/>
            <person name="Urbach J.M."/>
            <person name="Wu G."/>
            <person name="Liberati N.T."/>
            <person name="Feinbaum R.L."/>
            <person name="Miyata S."/>
            <person name="Diggins L.T."/>
            <person name="He J."/>
            <person name="Saucier M."/>
            <person name="Deziel E."/>
            <person name="Friedman L."/>
            <person name="Li L."/>
            <person name="Grills G."/>
            <person name="Montgomery K."/>
            <person name="Kucherlapati R."/>
            <person name="Rahme L.G."/>
            <person name="Ausubel F.M."/>
        </authorList>
    </citation>
    <scope>NUCLEOTIDE SEQUENCE [LARGE SCALE GENOMIC DNA]</scope>
    <source>
        <strain evidence="1 2">UCBPP-PA14</strain>
    </source>
</reference>
<name>A0A0H2ZHB6_PSEAB</name>